<dbReference type="AlphaFoldDB" id="A0A9N9RQ55"/>
<dbReference type="EMBL" id="OU895877">
    <property type="protein sequence ID" value="CAG9801134.1"/>
    <property type="molecule type" value="Genomic_DNA"/>
</dbReference>
<sequence length="178" mass="19292">MKSCIIILLIISVVNTQINYESGSSLGNFEISQVSNGANVRVIGPGSSSINGINISGNRGNQRKSSSEINTVHIDGQNGGTFGGPLRINQRSENDIVRIGPNRATIPNFNPYPQYNSYANNKRPDYFQANPQFAAPASLRPSFQYPSIRNSLNNGNDFLKNIVPGGGGLSLPFPYFWG</sequence>
<gene>
    <name evidence="2" type="ORF">CHIRRI_LOCUS4069</name>
</gene>
<reference evidence="2" key="2">
    <citation type="submission" date="2022-10" db="EMBL/GenBank/DDBJ databases">
        <authorList>
            <consortium name="ENA_rothamsted_submissions"/>
            <consortium name="culmorum"/>
            <person name="King R."/>
        </authorList>
    </citation>
    <scope>NUCLEOTIDE SEQUENCE</scope>
</reference>
<evidence type="ECO:0000313" key="3">
    <source>
        <dbReference type="Proteomes" id="UP001153620"/>
    </source>
</evidence>
<evidence type="ECO:0000313" key="2">
    <source>
        <dbReference type="EMBL" id="CAG9801134.1"/>
    </source>
</evidence>
<evidence type="ECO:0000256" key="1">
    <source>
        <dbReference type="SAM" id="SignalP"/>
    </source>
</evidence>
<keyword evidence="1" id="KW-0732">Signal</keyword>
<organism evidence="2 3">
    <name type="scientific">Chironomus riparius</name>
    <dbReference type="NCBI Taxonomy" id="315576"/>
    <lineage>
        <taxon>Eukaryota</taxon>
        <taxon>Metazoa</taxon>
        <taxon>Ecdysozoa</taxon>
        <taxon>Arthropoda</taxon>
        <taxon>Hexapoda</taxon>
        <taxon>Insecta</taxon>
        <taxon>Pterygota</taxon>
        <taxon>Neoptera</taxon>
        <taxon>Endopterygota</taxon>
        <taxon>Diptera</taxon>
        <taxon>Nematocera</taxon>
        <taxon>Chironomoidea</taxon>
        <taxon>Chironomidae</taxon>
        <taxon>Chironominae</taxon>
        <taxon>Chironomus</taxon>
    </lineage>
</organism>
<accession>A0A9N9RQ55</accession>
<feature type="chain" id="PRO_5040364094" evidence="1">
    <location>
        <begin position="17"/>
        <end position="178"/>
    </location>
</feature>
<name>A0A9N9RQ55_9DIPT</name>
<reference evidence="2" key="1">
    <citation type="submission" date="2022-01" db="EMBL/GenBank/DDBJ databases">
        <authorList>
            <person name="King R."/>
        </authorList>
    </citation>
    <scope>NUCLEOTIDE SEQUENCE</scope>
</reference>
<proteinExistence type="predicted"/>
<keyword evidence="3" id="KW-1185">Reference proteome</keyword>
<dbReference type="Proteomes" id="UP001153620">
    <property type="component" value="Chromosome 1"/>
</dbReference>
<feature type="signal peptide" evidence="1">
    <location>
        <begin position="1"/>
        <end position="16"/>
    </location>
</feature>
<protein>
    <submittedName>
        <fullName evidence="2">Uncharacterized protein</fullName>
    </submittedName>
</protein>